<dbReference type="GO" id="GO:0004518">
    <property type="term" value="F:nuclease activity"/>
    <property type="evidence" value="ECO:0007669"/>
    <property type="project" value="UniProtKB-KW"/>
</dbReference>
<organism evidence="9">
    <name type="scientific">Triatoma infestans</name>
    <name type="common">Assassin bug</name>
    <dbReference type="NCBI Taxonomy" id="30076"/>
    <lineage>
        <taxon>Eukaryota</taxon>
        <taxon>Metazoa</taxon>
        <taxon>Ecdysozoa</taxon>
        <taxon>Arthropoda</taxon>
        <taxon>Hexapoda</taxon>
        <taxon>Insecta</taxon>
        <taxon>Pterygota</taxon>
        <taxon>Neoptera</taxon>
        <taxon>Paraneoptera</taxon>
        <taxon>Hemiptera</taxon>
        <taxon>Heteroptera</taxon>
        <taxon>Panheteroptera</taxon>
        <taxon>Cimicomorpha</taxon>
        <taxon>Reduviidae</taxon>
        <taxon>Triatominae</taxon>
        <taxon>Triatoma</taxon>
    </lineage>
</organism>
<comment type="cofactor">
    <cofactor evidence="1">
        <name>a divalent metal cation</name>
        <dbReference type="ChEBI" id="CHEBI:60240"/>
    </cofactor>
</comment>
<evidence type="ECO:0000256" key="1">
    <source>
        <dbReference type="ARBA" id="ARBA00001968"/>
    </source>
</evidence>
<keyword evidence="6" id="KW-0378">Hydrolase</keyword>
<dbReference type="GO" id="GO:0046872">
    <property type="term" value="F:metal ion binding"/>
    <property type="evidence" value="ECO:0007669"/>
    <property type="project" value="UniProtKB-KW"/>
</dbReference>
<feature type="domain" description="DDE Tnp4" evidence="8">
    <location>
        <begin position="165"/>
        <end position="314"/>
    </location>
</feature>
<dbReference type="PANTHER" id="PTHR22930:SF269">
    <property type="entry name" value="NUCLEASE HARBI1-LIKE PROTEIN"/>
    <property type="match status" value="1"/>
</dbReference>
<evidence type="ECO:0000256" key="2">
    <source>
        <dbReference type="ARBA" id="ARBA00004123"/>
    </source>
</evidence>
<dbReference type="PANTHER" id="PTHR22930">
    <property type="match status" value="1"/>
</dbReference>
<feature type="non-terminal residue" evidence="9">
    <location>
        <position position="1"/>
    </location>
</feature>
<comment type="similarity">
    <text evidence="3">Belongs to the HARBI1 family.</text>
</comment>
<keyword evidence="4" id="KW-0540">Nuclease</keyword>
<evidence type="ECO:0000259" key="8">
    <source>
        <dbReference type="Pfam" id="PF13359"/>
    </source>
</evidence>
<dbReference type="Pfam" id="PF13359">
    <property type="entry name" value="DDE_Tnp_4"/>
    <property type="match status" value="1"/>
</dbReference>
<dbReference type="AlphaFoldDB" id="A0A023F1E4"/>
<sequence length="362" mass="41945">KKKKLKKNRKYWTQPLISKRLEVGSFNNLFPVLQNDSKQFFDYFHMSLSTFEDLLFKLENAICKMNTIMRQSISAKERLAVTLRYLSSGCTLSDLHRTYRIGISTLSGIVQDVCKQIWIHLKESLISIPTRKRWIEIARGFQERSQFPNCIGTVDCKLIRVANKGHSISCKSKRFLTVAVLAICDSNYFFIHVDIGPYKESSFFKNSNFCKELENSSWNMPEVIPLPGTTEPEVPYVFLGNEAFDSTNRILRPYSGKALNSKKKLFNDRLSRARRSVECTFGILSSKWKILHRPLNVSVEFAEDIIKACILLHNFVCKRDGFDFEDTLHNDGFYELEDFGESTGKLAHHVRDTFAEYFIQHD</sequence>
<evidence type="ECO:0000256" key="5">
    <source>
        <dbReference type="ARBA" id="ARBA00022723"/>
    </source>
</evidence>
<keyword evidence="5" id="KW-0479">Metal-binding</keyword>
<dbReference type="InterPro" id="IPR045249">
    <property type="entry name" value="HARBI1-like"/>
</dbReference>
<evidence type="ECO:0000256" key="3">
    <source>
        <dbReference type="ARBA" id="ARBA00006958"/>
    </source>
</evidence>
<protein>
    <submittedName>
        <fullName evidence="9">Putative nuclease harbi1-like protein</fullName>
    </submittedName>
</protein>
<keyword evidence="7" id="KW-0539">Nucleus</keyword>
<dbReference type="InterPro" id="IPR027806">
    <property type="entry name" value="HARBI1_dom"/>
</dbReference>
<reference evidence="9" key="1">
    <citation type="journal article" date="2014" name="PLoS Negl. Trop. Dis.">
        <title>An updated insight into the Sialotranscriptome of Triatoma infestans: developmental stage and geographic variations.</title>
        <authorList>
            <person name="Schwarz A."/>
            <person name="Medrano-Mercado N."/>
            <person name="Schaub G.A."/>
            <person name="Struchiner C.J."/>
            <person name="Bargues M.D."/>
            <person name="Levy M.Z."/>
            <person name="Ribeiro J.M."/>
        </authorList>
    </citation>
    <scope>NUCLEOTIDE SEQUENCE</scope>
    <source>
        <strain evidence="9">Chile</strain>
        <tissue evidence="9">Salivary glands</tissue>
    </source>
</reference>
<name>A0A023F1E4_TRIIF</name>
<evidence type="ECO:0000256" key="7">
    <source>
        <dbReference type="ARBA" id="ARBA00023242"/>
    </source>
</evidence>
<dbReference type="EMBL" id="GBBI01003417">
    <property type="protein sequence ID" value="JAC15295.1"/>
    <property type="molecule type" value="mRNA"/>
</dbReference>
<proteinExistence type="evidence at transcript level"/>
<dbReference type="GO" id="GO:0016787">
    <property type="term" value="F:hydrolase activity"/>
    <property type="evidence" value="ECO:0007669"/>
    <property type="project" value="UniProtKB-KW"/>
</dbReference>
<evidence type="ECO:0000256" key="4">
    <source>
        <dbReference type="ARBA" id="ARBA00022722"/>
    </source>
</evidence>
<evidence type="ECO:0000313" key="9">
    <source>
        <dbReference type="EMBL" id="JAC15295.1"/>
    </source>
</evidence>
<dbReference type="GO" id="GO:0005634">
    <property type="term" value="C:nucleus"/>
    <property type="evidence" value="ECO:0007669"/>
    <property type="project" value="UniProtKB-SubCell"/>
</dbReference>
<evidence type="ECO:0000256" key="6">
    <source>
        <dbReference type="ARBA" id="ARBA00022801"/>
    </source>
</evidence>
<accession>A0A023F1E4</accession>
<comment type="subcellular location">
    <subcellularLocation>
        <location evidence="2">Nucleus</location>
    </subcellularLocation>
</comment>